<protein>
    <recommendedName>
        <fullName evidence="5">Oxygen sensor histidine kinase NreB</fullName>
        <ecNumber evidence="4">2.7.13.3</ecNumber>
    </recommendedName>
    <alternativeName>
        <fullName evidence="15">Nitrogen regulation protein B</fullName>
    </alternativeName>
</protein>
<evidence type="ECO:0000256" key="11">
    <source>
        <dbReference type="ARBA" id="ARBA00023004"/>
    </source>
</evidence>
<dbReference type="EC" id="2.7.13.3" evidence="4"/>
<evidence type="ECO:0000313" key="18">
    <source>
        <dbReference type="EMBL" id="MEA5363442.1"/>
    </source>
</evidence>
<feature type="transmembrane region" description="Helical" evidence="16">
    <location>
        <begin position="86"/>
        <end position="103"/>
    </location>
</feature>
<feature type="transmembrane region" description="Helical" evidence="16">
    <location>
        <begin position="62"/>
        <end position="80"/>
    </location>
</feature>
<keyword evidence="16" id="KW-0472">Membrane</keyword>
<comment type="subcellular location">
    <subcellularLocation>
        <location evidence="3">Cytoplasm</location>
    </subcellularLocation>
</comment>
<feature type="transmembrane region" description="Helical" evidence="16">
    <location>
        <begin position="110"/>
        <end position="139"/>
    </location>
</feature>
<feature type="transmembrane region" description="Helical" evidence="16">
    <location>
        <begin position="159"/>
        <end position="182"/>
    </location>
</feature>
<keyword evidence="16" id="KW-1133">Transmembrane helix</keyword>
<dbReference type="GO" id="GO:0016301">
    <property type="term" value="F:kinase activity"/>
    <property type="evidence" value="ECO:0007669"/>
    <property type="project" value="UniProtKB-KW"/>
</dbReference>
<evidence type="ECO:0000256" key="14">
    <source>
        <dbReference type="ARBA" id="ARBA00024827"/>
    </source>
</evidence>
<keyword evidence="9" id="KW-0479">Metal-binding</keyword>
<name>A0ABU5RB14_9PSEU</name>
<dbReference type="CDD" id="cd16917">
    <property type="entry name" value="HATPase_UhpB-NarQ-NarX-like"/>
    <property type="match status" value="1"/>
</dbReference>
<feature type="domain" description="Histidine kinase" evidence="17">
    <location>
        <begin position="330"/>
        <end position="417"/>
    </location>
</feature>
<reference evidence="18 19" key="1">
    <citation type="submission" date="2023-12" db="EMBL/GenBank/DDBJ databases">
        <title>Amycolatopsis sp. V23-08.</title>
        <authorList>
            <person name="Somphong A."/>
        </authorList>
    </citation>
    <scope>NUCLEOTIDE SEQUENCE [LARGE SCALE GENOMIC DNA]</scope>
    <source>
        <strain evidence="18 19">V23-08</strain>
    </source>
</reference>
<dbReference type="Gene3D" id="3.30.565.10">
    <property type="entry name" value="Histidine kinase-like ATPase, C-terminal domain"/>
    <property type="match status" value="1"/>
</dbReference>
<dbReference type="InterPro" id="IPR004358">
    <property type="entry name" value="Sig_transdc_His_kin-like_C"/>
</dbReference>
<dbReference type="InterPro" id="IPR050482">
    <property type="entry name" value="Sensor_HK_TwoCompSys"/>
</dbReference>
<dbReference type="InterPro" id="IPR036890">
    <property type="entry name" value="HATPase_C_sf"/>
</dbReference>
<evidence type="ECO:0000256" key="5">
    <source>
        <dbReference type="ARBA" id="ARBA00017322"/>
    </source>
</evidence>
<keyword evidence="16" id="KW-0812">Transmembrane</keyword>
<evidence type="ECO:0000256" key="3">
    <source>
        <dbReference type="ARBA" id="ARBA00004496"/>
    </source>
</evidence>
<keyword evidence="13" id="KW-0411">Iron-sulfur</keyword>
<dbReference type="Gene3D" id="1.20.5.1930">
    <property type="match status" value="1"/>
</dbReference>
<evidence type="ECO:0000256" key="1">
    <source>
        <dbReference type="ARBA" id="ARBA00000085"/>
    </source>
</evidence>
<proteinExistence type="predicted"/>
<evidence type="ECO:0000256" key="8">
    <source>
        <dbReference type="ARBA" id="ARBA00022679"/>
    </source>
</evidence>
<keyword evidence="11" id="KW-0408">Iron</keyword>
<evidence type="ECO:0000259" key="17">
    <source>
        <dbReference type="PROSITE" id="PS50109"/>
    </source>
</evidence>
<comment type="catalytic activity">
    <reaction evidence="1">
        <text>ATP + protein L-histidine = ADP + protein N-phospho-L-histidine.</text>
        <dbReference type="EC" id="2.7.13.3"/>
    </reaction>
</comment>
<evidence type="ECO:0000256" key="10">
    <source>
        <dbReference type="ARBA" id="ARBA00022777"/>
    </source>
</evidence>
<dbReference type="PANTHER" id="PTHR24421">
    <property type="entry name" value="NITRATE/NITRITE SENSOR PROTEIN NARX-RELATED"/>
    <property type="match status" value="1"/>
</dbReference>
<dbReference type="PROSITE" id="PS50109">
    <property type="entry name" value="HIS_KIN"/>
    <property type="match status" value="1"/>
</dbReference>
<keyword evidence="19" id="KW-1185">Reference proteome</keyword>
<evidence type="ECO:0000256" key="4">
    <source>
        <dbReference type="ARBA" id="ARBA00012438"/>
    </source>
</evidence>
<dbReference type="PANTHER" id="PTHR24421:SF62">
    <property type="entry name" value="SENSORY TRANSDUCTION HISTIDINE KINASE"/>
    <property type="match status" value="1"/>
</dbReference>
<organism evidence="18 19">
    <name type="scientific">Amycolatopsis heterodermiae</name>
    <dbReference type="NCBI Taxonomy" id="3110235"/>
    <lineage>
        <taxon>Bacteria</taxon>
        <taxon>Bacillati</taxon>
        <taxon>Actinomycetota</taxon>
        <taxon>Actinomycetes</taxon>
        <taxon>Pseudonocardiales</taxon>
        <taxon>Pseudonocardiaceae</taxon>
        <taxon>Amycolatopsis</taxon>
    </lineage>
</organism>
<sequence>MTAGFDWNRPLWPPLTAQEPTGWQPWLSRIERYVPGLLLAVATAITLAVGGHDSHWWTTTGILVATTAVWVLGMVVLAPVRLREKPVFALVTFLGVIGLGSFLEVRDVTFLIFMIYAFLIAMQVRPTWLAFVALAATSLLINTLGNGGPIHALADKPGIWITIMIVQTAAIGGGGLLSTAVARQNEERRRTLDELAAAYAENEGLQRQLLSQAREAGMLDERQRLAQEIHDTLAQGFTGIITQLEAAALAKENPAEWQRHLDSASALARENLTAARRSVRALHPEPLDTATLLDALTDVAQRWGERTGVPATVTTTGDPARLHPEIEATILRITQESLSNVDKHAAASRVGVTLSYMTDEVTLDVRDDGAGFEPAAADGGFGLPGMRRRVRRLAGTLHVESEPGAGTAISVALPAVPLPPEARA</sequence>
<dbReference type="RefSeq" id="WP_323331199.1">
    <property type="nucleotide sequence ID" value="NZ_JAYFSI010000007.1"/>
</dbReference>
<comment type="function">
    <text evidence="14">Member of the two-component regulatory system NreB/NreC involved in the control of dissimilatory nitrate/nitrite reduction in response to oxygen. NreB functions as a direct oxygen sensor histidine kinase which is autophosphorylated, in the absence of oxygen, probably at the conserved histidine residue, and transfers its phosphate group probably to a conserved aspartate residue of NreC. NreB/NreC activates the expression of the nitrate (narGHJI) and nitrite (nir) reductase operons, as well as the putative nitrate transporter gene narT.</text>
</comment>
<dbReference type="InterPro" id="IPR017205">
    <property type="entry name" value="Sig_transdc_His_kinase_ChrS"/>
</dbReference>
<comment type="caution">
    <text evidence="18">The sequence shown here is derived from an EMBL/GenBank/DDBJ whole genome shotgun (WGS) entry which is preliminary data.</text>
</comment>
<evidence type="ECO:0000256" key="16">
    <source>
        <dbReference type="SAM" id="Phobius"/>
    </source>
</evidence>
<keyword evidence="12" id="KW-0902">Two-component regulatory system</keyword>
<dbReference type="Pfam" id="PF07730">
    <property type="entry name" value="HisKA_3"/>
    <property type="match status" value="1"/>
</dbReference>
<evidence type="ECO:0000256" key="13">
    <source>
        <dbReference type="ARBA" id="ARBA00023014"/>
    </source>
</evidence>
<dbReference type="InterPro" id="IPR003594">
    <property type="entry name" value="HATPase_dom"/>
</dbReference>
<feature type="transmembrane region" description="Helical" evidence="16">
    <location>
        <begin position="33"/>
        <end position="50"/>
    </location>
</feature>
<accession>A0ABU5RB14</accession>
<comment type="cofactor">
    <cofactor evidence="2">
        <name>[4Fe-4S] cluster</name>
        <dbReference type="ChEBI" id="CHEBI:49883"/>
    </cofactor>
</comment>
<dbReference type="PIRSF" id="PIRSF037434">
    <property type="entry name" value="STHK_ChrS"/>
    <property type="match status" value="1"/>
</dbReference>
<evidence type="ECO:0000313" key="19">
    <source>
        <dbReference type="Proteomes" id="UP001304298"/>
    </source>
</evidence>
<evidence type="ECO:0000256" key="15">
    <source>
        <dbReference type="ARBA" id="ARBA00030800"/>
    </source>
</evidence>
<evidence type="ECO:0000256" key="7">
    <source>
        <dbReference type="ARBA" id="ARBA00022490"/>
    </source>
</evidence>
<keyword evidence="10 18" id="KW-0418">Kinase</keyword>
<gene>
    <name evidence="18" type="ORF">VA596_28185</name>
</gene>
<evidence type="ECO:0000256" key="2">
    <source>
        <dbReference type="ARBA" id="ARBA00001966"/>
    </source>
</evidence>
<evidence type="ECO:0000256" key="12">
    <source>
        <dbReference type="ARBA" id="ARBA00023012"/>
    </source>
</evidence>
<dbReference type="PRINTS" id="PR00344">
    <property type="entry name" value="BCTRLSENSOR"/>
</dbReference>
<evidence type="ECO:0000256" key="6">
    <source>
        <dbReference type="ARBA" id="ARBA00022485"/>
    </source>
</evidence>
<dbReference type="SUPFAM" id="SSF55874">
    <property type="entry name" value="ATPase domain of HSP90 chaperone/DNA topoisomerase II/histidine kinase"/>
    <property type="match status" value="1"/>
</dbReference>
<dbReference type="Pfam" id="PF02518">
    <property type="entry name" value="HATPase_c"/>
    <property type="match status" value="1"/>
</dbReference>
<keyword evidence="8" id="KW-0808">Transferase</keyword>
<dbReference type="InterPro" id="IPR005467">
    <property type="entry name" value="His_kinase_dom"/>
</dbReference>
<evidence type="ECO:0000256" key="9">
    <source>
        <dbReference type="ARBA" id="ARBA00022723"/>
    </source>
</evidence>
<dbReference type="Proteomes" id="UP001304298">
    <property type="component" value="Unassembled WGS sequence"/>
</dbReference>
<keyword evidence="7" id="KW-0963">Cytoplasm</keyword>
<keyword evidence="6" id="KW-0004">4Fe-4S</keyword>
<dbReference type="InterPro" id="IPR011712">
    <property type="entry name" value="Sig_transdc_His_kin_sub3_dim/P"/>
</dbReference>
<dbReference type="SMART" id="SM00387">
    <property type="entry name" value="HATPase_c"/>
    <property type="match status" value="1"/>
</dbReference>
<dbReference type="EMBL" id="JAYFSI010000007">
    <property type="protein sequence ID" value="MEA5363442.1"/>
    <property type="molecule type" value="Genomic_DNA"/>
</dbReference>